<dbReference type="EMBL" id="MLYP01000003">
    <property type="protein sequence ID" value="OIK01399.1"/>
    <property type="molecule type" value="Genomic_DNA"/>
</dbReference>
<dbReference type="OrthoDB" id="3696479at2"/>
<dbReference type="Proteomes" id="UP000179935">
    <property type="component" value="Unassembled WGS sequence"/>
</dbReference>
<name>A0A1S2Q5H5_9ACTN</name>
<protein>
    <submittedName>
        <fullName evidence="1">Uncharacterized protein</fullName>
    </submittedName>
</protein>
<comment type="caution">
    <text evidence="1">The sequence shown here is derived from an EMBL/GenBank/DDBJ whole genome shotgun (WGS) entry which is preliminary data.</text>
</comment>
<evidence type="ECO:0000313" key="1">
    <source>
        <dbReference type="EMBL" id="OIK01399.1"/>
    </source>
</evidence>
<proteinExistence type="predicted"/>
<sequence>MMAGCRDCRTCVMPGFTRLGQDWLVGFLHLMTCGISWVVKRGSMSHCPQCKHLRSRHQLRADGSYID</sequence>
<accession>A0A1S2Q5H5</accession>
<dbReference type="AlphaFoldDB" id="A0A1S2Q5H5"/>
<gene>
    <name evidence="1" type="ORF">BIV24_01200</name>
</gene>
<organism evidence="1 2">
    <name type="scientific">Streptomyces colonosanans</name>
    <dbReference type="NCBI Taxonomy" id="1428652"/>
    <lineage>
        <taxon>Bacteria</taxon>
        <taxon>Bacillati</taxon>
        <taxon>Actinomycetota</taxon>
        <taxon>Actinomycetes</taxon>
        <taxon>Kitasatosporales</taxon>
        <taxon>Streptomycetaceae</taxon>
        <taxon>Streptomyces</taxon>
    </lineage>
</organism>
<keyword evidence="2" id="KW-1185">Reference proteome</keyword>
<evidence type="ECO:0000313" key="2">
    <source>
        <dbReference type="Proteomes" id="UP000179935"/>
    </source>
</evidence>
<reference evidence="1 2" key="1">
    <citation type="submission" date="2016-10" db="EMBL/GenBank/DDBJ databases">
        <title>Genome sequence of Streptomyces sp. MUSC 93.</title>
        <authorList>
            <person name="Lee L.-H."/>
            <person name="Ser H.-L."/>
            <person name="Law J.W.-F."/>
        </authorList>
    </citation>
    <scope>NUCLEOTIDE SEQUENCE [LARGE SCALE GENOMIC DNA]</scope>
    <source>
        <strain evidence="1 2">MUSC 93</strain>
    </source>
</reference>